<evidence type="ECO:0000313" key="1">
    <source>
        <dbReference type="EMBL" id="KAF7381581.1"/>
    </source>
</evidence>
<organism evidence="1 2">
    <name type="scientific">Vespula vulgaris</name>
    <name type="common">Yellow jacket</name>
    <name type="synonym">Wasp</name>
    <dbReference type="NCBI Taxonomy" id="7454"/>
    <lineage>
        <taxon>Eukaryota</taxon>
        <taxon>Metazoa</taxon>
        <taxon>Ecdysozoa</taxon>
        <taxon>Arthropoda</taxon>
        <taxon>Hexapoda</taxon>
        <taxon>Insecta</taxon>
        <taxon>Pterygota</taxon>
        <taxon>Neoptera</taxon>
        <taxon>Endopterygota</taxon>
        <taxon>Hymenoptera</taxon>
        <taxon>Apocrita</taxon>
        <taxon>Aculeata</taxon>
        <taxon>Vespoidea</taxon>
        <taxon>Vespidae</taxon>
        <taxon>Vespinae</taxon>
        <taxon>Vespula</taxon>
    </lineage>
</organism>
<dbReference type="Proteomes" id="UP000614350">
    <property type="component" value="Unassembled WGS sequence"/>
</dbReference>
<protein>
    <submittedName>
        <fullName evidence="1">Uncharacterized protein</fullName>
    </submittedName>
</protein>
<gene>
    <name evidence="1" type="ORF">HZH66_013975</name>
</gene>
<evidence type="ECO:0000313" key="2">
    <source>
        <dbReference type="Proteomes" id="UP000614350"/>
    </source>
</evidence>
<proteinExistence type="predicted"/>
<dbReference type="EMBL" id="JACSEA010000020">
    <property type="protein sequence ID" value="KAF7381581.1"/>
    <property type="molecule type" value="Genomic_DNA"/>
</dbReference>
<name>A0A834J5N7_VESVU</name>
<dbReference type="AlphaFoldDB" id="A0A834J5N7"/>
<sequence>MYKYRRYKQKIVRLGKVKRQPPRTDQLVKIIQDEISLASKSPHYRVLRLPLSEDNSSSNQVVESDNNSFDINKDGTVNLCPEKTHLEQEVNRCFLAFSNQSCYPIAPLSTEKQILKNALSPHSIKRNSY</sequence>
<accession>A0A834J5N7</accession>
<comment type="caution">
    <text evidence="1">The sequence shown here is derived from an EMBL/GenBank/DDBJ whole genome shotgun (WGS) entry which is preliminary data.</text>
</comment>
<reference evidence="1" key="1">
    <citation type="journal article" date="2020" name="G3 (Bethesda)">
        <title>High-Quality Assemblies for Three Invasive Social Wasps from the &lt;i&gt;Vespula&lt;/i&gt; Genus.</title>
        <authorList>
            <person name="Harrop T.W.R."/>
            <person name="Guhlin J."/>
            <person name="McLaughlin G.M."/>
            <person name="Permina E."/>
            <person name="Stockwell P."/>
            <person name="Gilligan J."/>
            <person name="Le Lec M.F."/>
            <person name="Gruber M.A.M."/>
            <person name="Quinn O."/>
            <person name="Lovegrove M."/>
            <person name="Duncan E.J."/>
            <person name="Remnant E.J."/>
            <person name="Van Eeckhoven J."/>
            <person name="Graham B."/>
            <person name="Knapp R.A."/>
            <person name="Langford K.W."/>
            <person name="Kronenberg Z."/>
            <person name="Press M.O."/>
            <person name="Eacker S.M."/>
            <person name="Wilson-Rankin E.E."/>
            <person name="Purcell J."/>
            <person name="Lester P.J."/>
            <person name="Dearden P.K."/>
        </authorList>
    </citation>
    <scope>NUCLEOTIDE SEQUENCE</scope>
    <source>
        <strain evidence="1">Marl-1</strain>
    </source>
</reference>
<keyword evidence="2" id="KW-1185">Reference proteome</keyword>